<keyword evidence="12" id="KW-1133">Transmembrane helix</keyword>
<dbReference type="Pfam" id="PF01434">
    <property type="entry name" value="Peptidase_M41"/>
    <property type="match status" value="1"/>
</dbReference>
<dbReference type="PANTHER" id="PTHR43655:SF2">
    <property type="entry name" value="AFG3 LIKE MATRIX AAA PEPTIDASE SUBUNIT 2, ISOFORM A"/>
    <property type="match status" value="1"/>
</dbReference>
<feature type="transmembrane region" description="Helical" evidence="12">
    <location>
        <begin position="623"/>
        <end position="642"/>
    </location>
</feature>
<feature type="transmembrane region" description="Helical" evidence="12">
    <location>
        <begin position="172"/>
        <end position="197"/>
    </location>
</feature>
<reference evidence="14 15" key="1">
    <citation type="submission" date="2022-05" db="EMBL/GenBank/DDBJ databases">
        <authorList>
            <consortium name="Genoscope - CEA"/>
            <person name="William W."/>
        </authorList>
    </citation>
    <scope>NUCLEOTIDE SEQUENCE [LARGE SCALE GENOMIC DNA]</scope>
</reference>
<dbReference type="PROSITE" id="PS00674">
    <property type="entry name" value="AAA"/>
    <property type="match status" value="1"/>
</dbReference>
<evidence type="ECO:0000256" key="11">
    <source>
        <dbReference type="SAM" id="MobiDB-lite"/>
    </source>
</evidence>
<comment type="caution">
    <text evidence="14">The sequence shown here is derived from an EMBL/GenBank/DDBJ whole genome shotgun (WGS) entry which is preliminary data.</text>
</comment>
<evidence type="ECO:0000259" key="13">
    <source>
        <dbReference type="SMART" id="SM00382"/>
    </source>
</evidence>
<feature type="transmembrane region" description="Helical" evidence="12">
    <location>
        <begin position="209"/>
        <end position="226"/>
    </location>
</feature>
<feature type="compositionally biased region" description="Gly residues" evidence="11">
    <location>
        <begin position="592"/>
        <end position="602"/>
    </location>
</feature>
<sequence length="1269" mass="142346">MNSSTLLEFFGHVLFSFTRSVTDHCNPEEPEYTAESFGYNPLESTGREWYSRPVDEFIYQEYSDRELRTSFNYMATSSLNINVRDACSLEEPENDEAARKEEELRDAALAWKRLRPSVCHTIWKSMYIGALISLVAATIVGAVCTVVFYVSFMTINICQFYPKKLIPVRLQWMRTISCSIAYASFHIWFFINALFLFRSYQLKGVRQKLFLPCCVAYSLDVAYRVILQALGMSNYSKLSSLQKIPLNVNFFISVGVQAYVLTKLFCRLPSKKRKVNLFLQINLPGCLTVFAGIVIARCIYPWYNKQDKDGKLLIAVFAPLIGVFLKPFSRICAQQLYNVAHPGYAYVLLTPLYCGTAVMFRIMQADLGSLQSIATLGIIHGLAEVIERSSMVIIDHFLNWLWKLRTPAPWGSFRTPRRERLMADIAIMSMQYESAAIVSVNGLLFFYQLTYFDKNSFLTSLQSFGINTSVPLIIEWFFNSVSLAIETRCQNMAVMAVWARQWKKHLLVAVFNSALIALWTSTNLLEVVYQNEQLSDQVNLNQTLLVITKGYGVLATMIKGFEKFYPKSSKKTSDKGSDASSNENFHSNNRGSSGGDSGGGGEGDNKPPGGDWWKNFREINPQGFAIGVALAAVGALLFMNAAGMESREINWQEFRTKYLERGEVEKLVVSNQTLVKVFLKNDPNKSRLCFTIGSVESFERNLETVQQEMNIDPAFWIPVTYVKESEWLKELIRSLPTLLIIGAVIYLTRKLTSGTRGQGGIFGVGQSTAKVYNKETSVKKLRYINKDVAGCEGSSLMFQIYVTFPIHFTNIYNDYLLGAILSGPPGTGKTLLAKAVAGEAQVPFLSISGSEFLEMFVGVGPARVRDLFAQARKNAPCIIFIDEIDAVGRARGRSGHIGGHDERENTLNQLLVEMDGFSSTTNVVVLSGTNRPDVLDPALLRPGRFDRQIHLPPPDIKGRYSIFKVHLKPLKTDLNLDTVARKMAALTPGFTGADIANVCNEAALIAARYLMPKVELTHFEQAIERVIGGLEKKTQVLQPEEKKVVAYHEAGHAVAGWFLEHADPLLKVSIIPRGKGLGYAQYLPKEQYLYSTEQLLDRMCMTLGGRVSEQIFFGRITTGAQDDLSKVTKSAYAQVVTFGMNEKVGNVSFDLPREGEPTFDKPYSEATAQLIDEQARDVINNAYKRTFDLLTKHKEDVEKIALRLLEKEVLGREDMIELLGPRPFKEKSTYEEFVEGTGGDTEDTSLPKGLKGLQEQLEEEDPPTNTIPT</sequence>
<dbReference type="Gene3D" id="1.20.58.760">
    <property type="entry name" value="Peptidase M41"/>
    <property type="match status" value="1"/>
</dbReference>
<accession>A0ABN8NWK6</accession>
<keyword evidence="10" id="KW-0482">Metalloprotease</keyword>
<evidence type="ECO:0000256" key="4">
    <source>
        <dbReference type="ARBA" id="ARBA00022670"/>
    </source>
</evidence>
<feature type="region of interest" description="Disordered" evidence="11">
    <location>
        <begin position="567"/>
        <end position="612"/>
    </location>
</feature>
<dbReference type="Pfam" id="PF17862">
    <property type="entry name" value="AAA_lid_3"/>
    <property type="match status" value="1"/>
</dbReference>
<dbReference type="SUPFAM" id="SSF140990">
    <property type="entry name" value="FtsH protease domain-like"/>
    <property type="match status" value="1"/>
</dbReference>
<feature type="transmembrane region" description="Helical" evidence="12">
    <location>
        <begin position="464"/>
        <end position="485"/>
    </location>
</feature>
<dbReference type="Gene3D" id="1.10.8.60">
    <property type="match status" value="1"/>
</dbReference>
<dbReference type="InterPro" id="IPR011546">
    <property type="entry name" value="Pept_M41_FtsH_extracell"/>
</dbReference>
<dbReference type="Proteomes" id="UP001159405">
    <property type="component" value="Unassembled WGS sequence"/>
</dbReference>
<dbReference type="InterPro" id="IPR003593">
    <property type="entry name" value="AAA+_ATPase"/>
</dbReference>
<comment type="similarity">
    <text evidence="2">In the C-terminal section; belongs to the peptidase M41 family.</text>
</comment>
<organism evidence="14 15">
    <name type="scientific">Porites lobata</name>
    <dbReference type="NCBI Taxonomy" id="104759"/>
    <lineage>
        <taxon>Eukaryota</taxon>
        <taxon>Metazoa</taxon>
        <taxon>Cnidaria</taxon>
        <taxon>Anthozoa</taxon>
        <taxon>Hexacorallia</taxon>
        <taxon>Scleractinia</taxon>
        <taxon>Fungiina</taxon>
        <taxon>Poritidae</taxon>
        <taxon>Porites</taxon>
    </lineage>
</organism>
<proteinExistence type="inferred from homology"/>
<feature type="region of interest" description="Disordered" evidence="11">
    <location>
        <begin position="1229"/>
        <end position="1269"/>
    </location>
</feature>
<evidence type="ECO:0000256" key="3">
    <source>
        <dbReference type="ARBA" id="ARBA00010550"/>
    </source>
</evidence>
<dbReference type="Pfam" id="PF06480">
    <property type="entry name" value="FtsH_ext"/>
    <property type="match status" value="1"/>
</dbReference>
<keyword evidence="4" id="KW-0645">Protease</keyword>
<dbReference type="CDD" id="cd19501">
    <property type="entry name" value="RecA-like_FtsH"/>
    <property type="match status" value="1"/>
</dbReference>
<feature type="transmembrane region" description="Helical" evidence="12">
    <location>
        <begin position="344"/>
        <end position="363"/>
    </location>
</feature>
<feature type="transmembrane region" description="Helical" evidence="12">
    <location>
        <begin position="277"/>
        <end position="300"/>
    </location>
</feature>
<dbReference type="InterPro" id="IPR003960">
    <property type="entry name" value="ATPase_AAA_CS"/>
</dbReference>
<evidence type="ECO:0000256" key="7">
    <source>
        <dbReference type="ARBA" id="ARBA00022801"/>
    </source>
</evidence>
<dbReference type="InterPro" id="IPR037219">
    <property type="entry name" value="Peptidase_M41-like"/>
</dbReference>
<comment type="similarity">
    <text evidence="3">In the N-terminal section; belongs to the AAA ATPase family.</text>
</comment>
<evidence type="ECO:0000256" key="1">
    <source>
        <dbReference type="ARBA" id="ARBA00001947"/>
    </source>
</evidence>
<evidence type="ECO:0000313" key="14">
    <source>
        <dbReference type="EMBL" id="CAH3124956.1"/>
    </source>
</evidence>
<dbReference type="InterPro" id="IPR003959">
    <property type="entry name" value="ATPase_AAA_core"/>
</dbReference>
<evidence type="ECO:0000313" key="15">
    <source>
        <dbReference type="Proteomes" id="UP001159405"/>
    </source>
</evidence>
<keyword evidence="15" id="KW-1185">Reference proteome</keyword>
<dbReference type="SMART" id="SM00382">
    <property type="entry name" value="AAA"/>
    <property type="match status" value="1"/>
</dbReference>
<evidence type="ECO:0000256" key="12">
    <source>
        <dbReference type="SAM" id="Phobius"/>
    </source>
</evidence>
<dbReference type="EMBL" id="CALNXK010000040">
    <property type="protein sequence ID" value="CAH3124956.1"/>
    <property type="molecule type" value="Genomic_DNA"/>
</dbReference>
<feature type="transmembrane region" description="Helical" evidence="12">
    <location>
        <begin position="312"/>
        <end position="332"/>
    </location>
</feature>
<evidence type="ECO:0000256" key="2">
    <source>
        <dbReference type="ARBA" id="ARBA00010044"/>
    </source>
</evidence>
<gene>
    <name evidence="14" type="ORF">PLOB_00031505</name>
</gene>
<dbReference type="InterPro" id="IPR041569">
    <property type="entry name" value="AAA_lid_3"/>
</dbReference>
<keyword evidence="7" id="KW-0378">Hydrolase</keyword>
<feature type="domain" description="AAA+ ATPase" evidence="13">
    <location>
        <begin position="815"/>
        <end position="955"/>
    </location>
</feature>
<keyword evidence="5" id="KW-0479">Metal-binding</keyword>
<dbReference type="NCBIfam" id="TIGR01241">
    <property type="entry name" value="FtsH_fam"/>
    <property type="match status" value="1"/>
</dbReference>
<evidence type="ECO:0000256" key="8">
    <source>
        <dbReference type="ARBA" id="ARBA00022833"/>
    </source>
</evidence>
<feature type="compositionally biased region" description="Basic and acidic residues" evidence="11">
    <location>
        <begin position="567"/>
        <end position="577"/>
    </location>
</feature>
<dbReference type="Gene3D" id="3.40.1690.20">
    <property type="match status" value="1"/>
</dbReference>
<feature type="transmembrane region" description="Helical" evidence="12">
    <location>
        <begin position="127"/>
        <end position="152"/>
    </location>
</feature>
<keyword evidence="8" id="KW-0862">Zinc</keyword>
<dbReference type="Pfam" id="PF00004">
    <property type="entry name" value="AAA"/>
    <property type="match status" value="1"/>
</dbReference>
<evidence type="ECO:0000256" key="10">
    <source>
        <dbReference type="ARBA" id="ARBA00023049"/>
    </source>
</evidence>
<dbReference type="InterPro" id="IPR005936">
    <property type="entry name" value="FtsH"/>
</dbReference>
<comment type="cofactor">
    <cofactor evidence="1">
        <name>Zn(2+)</name>
        <dbReference type="ChEBI" id="CHEBI:29105"/>
    </cofactor>
</comment>
<keyword evidence="9" id="KW-0067">ATP-binding</keyword>
<dbReference type="SUPFAM" id="SSF52540">
    <property type="entry name" value="P-loop containing nucleoside triphosphate hydrolases"/>
    <property type="match status" value="1"/>
</dbReference>
<keyword evidence="12" id="KW-0812">Transmembrane</keyword>
<feature type="transmembrane region" description="Helical" evidence="12">
    <location>
        <begin position="506"/>
        <end position="524"/>
    </location>
</feature>
<keyword evidence="12" id="KW-0472">Membrane</keyword>
<evidence type="ECO:0000256" key="9">
    <source>
        <dbReference type="ARBA" id="ARBA00022840"/>
    </source>
</evidence>
<dbReference type="InterPro" id="IPR027417">
    <property type="entry name" value="P-loop_NTPase"/>
</dbReference>
<evidence type="ECO:0000256" key="5">
    <source>
        <dbReference type="ARBA" id="ARBA00022723"/>
    </source>
</evidence>
<dbReference type="PANTHER" id="PTHR43655">
    <property type="entry name" value="ATP-DEPENDENT PROTEASE"/>
    <property type="match status" value="1"/>
</dbReference>
<name>A0ABN8NWK6_9CNID</name>
<dbReference type="InterPro" id="IPR050928">
    <property type="entry name" value="ATP-dep_Zn_Metalloprotease"/>
</dbReference>
<dbReference type="HAMAP" id="MF_01458">
    <property type="entry name" value="FtsH"/>
    <property type="match status" value="1"/>
</dbReference>
<evidence type="ECO:0000256" key="6">
    <source>
        <dbReference type="ARBA" id="ARBA00022741"/>
    </source>
</evidence>
<dbReference type="InterPro" id="IPR000642">
    <property type="entry name" value="Peptidase_M41"/>
</dbReference>
<dbReference type="Gene3D" id="3.40.50.300">
    <property type="entry name" value="P-loop containing nucleotide triphosphate hydrolases"/>
    <property type="match status" value="1"/>
</dbReference>
<protein>
    <recommendedName>
        <fullName evidence="13">AAA+ ATPase domain-containing protein</fullName>
    </recommendedName>
</protein>
<keyword evidence="6" id="KW-0547">Nucleotide-binding</keyword>
<feature type="transmembrane region" description="Helical" evidence="12">
    <location>
        <begin position="246"/>
        <end position="265"/>
    </location>
</feature>
<feature type="transmembrane region" description="Helical" evidence="12">
    <location>
        <begin position="544"/>
        <end position="561"/>
    </location>
</feature>